<comment type="similarity">
    <text evidence="1">Belongs to the methylamine corrinoid protein family.</text>
</comment>
<keyword evidence="2" id="KW-0479">Metal-binding</keyword>
<dbReference type="PANTHER" id="PTHR45833">
    <property type="entry name" value="METHIONINE SYNTHASE"/>
    <property type="match status" value="1"/>
</dbReference>
<dbReference type="Proteomes" id="UP000000719">
    <property type="component" value="Chromosome"/>
</dbReference>
<dbReference type="CDD" id="cd02070">
    <property type="entry name" value="corrinoid_protein_B12-BD"/>
    <property type="match status" value="1"/>
</dbReference>
<sequence>MGILNEISEHLQAGDVNGVTDGIKKALDDGVTPKEILNTGLIGGMSIIGEKFKNNEVFVPEVLIAARAMNAGMDILKPKLIETGVDYIGKFVIGTVKGDLHDIGKNLVKMMFEGNGFEVIDLGTDVAPEQFVAAVKEHKPDIVGMSALLTTTMPEMENTIKALKDEGLRDDVAVMIGGAPVTDKFASEIGADAYAKDAATAATMAKKFLS</sequence>
<dbReference type="SUPFAM" id="SSF47644">
    <property type="entry name" value="Methionine synthase domain"/>
    <property type="match status" value="1"/>
</dbReference>
<dbReference type="RefSeq" id="WP_012636468.1">
    <property type="nucleotide sequence ID" value="NC_011899.1"/>
</dbReference>
<dbReference type="STRING" id="373903.Hore_15360"/>
<dbReference type="PROSITE" id="PS51332">
    <property type="entry name" value="B12_BINDING"/>
    <property type="match status" value="1"/>
</dbReference>
<dbReference type="GO" id="GO:0031419">
    <property type="term" value="F:cobalamin binding"/>
    <property type="evidence" value="ECO:0007669"/>
    <property type="project" value="InterPro"/>
</dbReference>
<dbReference type="InterPro" id="IPR050554">
    <property type="entry name" value="Met_Synthase/Corrinoid"/>
</dbReference>
<dbReference type="SUPFAM" id="SSF52242">
    <property type="entry name" value="Cobalamin (vitamin B12)-binding domain"/>
    <property type="match status" value="1"/>
</dbReference>
<evidence type="ECO:0000256" key="1">
    <source>
        <dbReference type="ARBA" id="ARBA00010854"/>
    </source>
</evidence>
<dbReference type="FunFam" id="3.40.50.280:FF:000003">
    <property type="entry name" value="Dimethylamine methyltransferase corrinoid protein"/>
    <property type="match status" value="1"/>
</dbReference>
<evidence type="ECO:0000256" key="3">
    <source>
        <dbReference type="ARBA" id="ARBA00023285"/>
    </source>
</evidence>
<dbReference type="Gene3D" id="1.10.1240.10">
    <property type="entry name" value="Methionine synthase domain"/>
    <property type="match status" value="1"/>
</dbReference>
<dbReference type="eggNOG" id="COG5012">
    <property type="taxonomic scope" value="Bacteria"/>
</dbReference>
<dbReference type="Gene3D" id="3.40.50.280">
    <property type="entry name" value="Cobalamin-binding domain"/>
    <property type="match status" value="1"/>
</dbReference>
<dbReference type="OrthoDB" id="9783599at2"/>
<dbReference type="HOGENOM" id="CLU_082102_2_0_9"/>
<dbReference type="GO" id="GO:0032259">
    <property type="term" value="P:methylation"/>
    <property type="evidence" value="ECO:0007669"/>
    <property type="project" value="UniProtKB-KW"/>
</dbReference>
<dbReference type="KEGG" id="hor:Hore_15360"/>
<evidence type="ECO:0000259" key="5">
    <source>
        <dbReference type="PROSITE" id="PS51337"/>
    </source>
</evidence>
<dbReference type="Pfam" id="PF02310">
    <property type="entry name" value="B12-binding"/>
    <property type="match status" value="1"/>
</dbReference>
<dbReference type="EC" id="2.1.1.13" evidence="6"/>
<dbReference type="GO" id="GO:0050667">
    <property type="term" value="P:homocysteine metabolic process"/>
    <property type="evidence" value="ECO:0007669"/>
    <property type="project" value="TreeGrafter"/>
</dbReference>
<evidence type="ECO:0000313" key="7">
    <source>
        <dbReference type="Proteomes" id="UP000000719"/>
    </source>
</evidence>
<dbReference type="InterPro" id="IPR036724">
    <property type="entry name" value="Cobalamin-bd_sf"/>
</dbReference>
<dbReference type="SMART" id="SM01018">
    <property type="entry name" value="B12-binding_2"/>
    <property type="match status" value="1"/>
</dbReference>
<reference evidence="6 7" key="1">
    <citation type="journal article" date="2009" name="PLoS ONE">
        <title>Genome analysis of the anaerobic thermohalophilic bacterium Halothermothrix orenii.</title>
        <authorList>
            <person name="Mavromatis K."/>
            <person name="Ivanova N."/>
            <person name="Anderson I."/>
            <person name="Lykidis A."/>
            <person name="Hooper S.D."/>
            <person name="Sun H."/>
            <person name="Kunin V."/>
            <person name="Lapidus A."/>
            <person name="Hugenholtz P."/>
            <person name="Patel B."/>
            <person name="Kyrpides N.C."/>
        </authorList>
    </citation>
    <scope>NUCLEOTIDE SEQUENCE [LARGE SCALE GENOMIC DNA]</scope>
    <source>
        <strain evidence="7">H 168 / OCM 544 / DSM 9562</strain>
    </source>
</reference>
<dbReference type="InterPro" id="IPR036594">
    <property type="entry name" value="Meth_synthase_dom"/>
</dbReference>
<keyword evidence="3" id="KW-0170">Cobalt</keyword>
<dbReference type="GO" id="GO:0046653">
    <property type="term" value="P:tetrahydrofolate metabolic process"/>
    <property type="evidence" value="ECO:0007669"/>
    <property type="project" value="TreeGrafter"/>
</dbReference>
<proteinExistence type="inferred from homology"/>
<feature type="domain" description="B12-binding" evidence="4">
    <location>
        <begin position="88"/>
        <end position="210"/>
    </location>
</feature>
<dbReference type="GO" id="GO:0008705">
    <property type="term" value="F:methionine synthase activity"/>
    <property type="evidence" value="ECO:0007669"/>
    <property type="project" value="UniProtKB-EC"/>
</dbReference>
<dbReference type="GO" id="GO:0046872">
    <property type="term" value="F:metal ion binding"/>
    <property type="evidence" value="ECO:0007669"/>
    <property type="project" value="UniProtKB-KW"/>
</dbReference>
<keyword evidence="6" id="KW-0808">Transferase</keyword>
<dbReference type="InterPro" id="IPR003759">
    <property type="entry name" value="Cbl-bd_cap"/>
</dbReference>
<keyword evidence="6" id="KW-0489">Methyltransferase</keyword>
<feature type="domain" description="B12-binding N-terminal" evidence="5">
    <location>
        <begin position="1"/>
        <end position="88"/>
    </location>
</feature>
<dbReference type="EMBL" id="CP001098">
    <property type="protein sequence ID" value="ACL70285.1"/>
    <property type="molecule type" value="Genomic_DNA"/>
</dbReference>
<evidence type="ECO:0000256" key="2">
    <source>
        <dbReference type="ARBA" id="ARBA00022723"/>
    </source>
</evidence>
<evidence type="ECO:0000259" key="4">
    <source>
        <dbReference type="PROSITE" id="PS51332"/>
    </source>
</evidence>
<dbReference type="InterPro" id="IPR006158">
    <property type="entry name" value="Cobalamin-bd"/>
</dbReference>
<dbReference type="Pfam" id="PF02607">
    <property type="entry name" value="B12-binding_2"/>
    <property type="match status" value="1"/>
</dbReference>
<dbReference type="AlphaFoldDB" id="B8CYB6"/>
<dbReference type="PANTHER" id="PTHR45833:SF1">
    <property type="entry name" value="METHIONINE SYNTHASE"/>
    <property type="match status" value="1"/>
</dbReference>
<organism evidence="6 7">
    <name type="scientific">Halothermothrix orenii (strain H 168 / OCM 544 / DSM 9562)</name>
    <dbReference type="NCBI Taxonomy" id="373903"/>
    <lineage>
        <taxon>Bacteria</taxon>
        <taxon>Bacillati</taxon>
        <taxon>Bacillota</taxon>
        <taxon>Clostridia</taxon>
        <taxon>Halanaerobiales</taxon>
        <taxon>Halothermotrichaceae</taxon>
        <taxon>Halothermothrix</taxon>
    </lineage>
</organism>
<keyword evidence="7" id="KW-1185">Reference proteome</keyword>
<gene>
    <name evidence="6" type="ordered locus">Hore_15360</name>
</gene>
<evidence type="ECO:0000313" key="6">
    <source>
        <dbReference type="EMBL" id="ACL70285.1"/>
    </source>
</evidence>
<dbReference type="PROSITE" id="PS51337">
    <property type="entry name" value="B12_BINDING_NTER"/>
    <property type="match status" value="1"/>
</dbReference>
<dbReference type="GO" id="GO:0005829">
    <property type="term" value="C:cytosol"/>
    <property type="evidence" value="ECO:0007669"/>
    <property type="project" value="TreeGrafter"/>
</dbReference>
<name>B8CYB6_HALOH</name>
<protein>
    <submittedName>
        <fullName evidence="6">Methionine synthase</fullName>
        <ecNumber evidence="6">2.1.1.13</ecNumber>
    </submittedName>
</protein>
<accession>B8CYB6</accession>